<dbReference type="AlphaFoldDB" id="M2Q263"/>
<sequence>MRGFDQLAVNGFVVLLRFLHDAGLAVGDVVIAEGGFADS</sequence>
<organism evidence="1 2">
    <name type="scientific">Amycolatopsis azurea DSM 43854</name>
    <dbReference type="NCBI Taxonomy" id="1238180"/>
    <lineage>
        <taxon>Bacteria</taxon>
        <taxon>Bacillati</taxon>
        <taxon>Actinomycetota</taxon>
        <taxon>Actinomycetes</taxon>
        <taxon>Pseudonocardiales</taxon>
        <taxon>Pseudonocardiaceae</taxon>
        <taxon>Amycolatopsis</taxon>
    </lineage>
</organism>
<evidence type="ECO:0000313" key="2">
    <source>
        <dbReference type="Proteomes" id="UP000014137"/>
    </source>
</evidence>
<dbReference type="EMBL" id="ANMG01000038">
    <property type="protein sequence ID" value="EMD26050.1"/>
    <property type="molecule type" value="Genomic_DNA"/>
</dbReference>
<proteinExistence type="predicted"/>
<gene>
    <name evidence="1" type="ORF">C791_3992</name>
</gene>
<name>M2Q263_9PSEU</name>
<evidence type="ECO:0000313" key="1">
    <source>
        <dbReference type="EMBL" id="EMD26050.1"/>
    </source>
</evidence>
<comment type="caution">
    <text evidence="1">The sequence shown here is derived from an EMBL/GenBank/DDBJ whole genome shotgun (WGS) entry which is preliminary data.</text>
</comment>
<protein>
    <submittedName>
        <fullName evidence="1">Uncharacterized protein</fullName>
    </submittedName>
</protein>
<dbReference type="Proteomes" id="UP000014137">
    <property type="component" value="Unassembled WGS sequence"/>
</dbReference>
<accession>M2Q263</accession>
<reference evidence="1 2" key="1">
    <citation type="submission" date="2012-10" db="EMBL/GenBank/DDBJ databases">
        <title>Genome assembly of Amycolatopsis azurea DSM 43854.</title>
        <authorList>
            <person name="Khatri I."/>
            <person name="Kaur I."/>
            <person name="Subramanian S."/>
            <person name="Mayilraj S."/>
        </authorList>
    </citation>
    <scope>NUCLEOTIDE SEQUENCE [LARGE SCALE GENOMIC DNA]</scope>
    <source>
        <strain evidence="1 2">DSM 43854</strain>
    </source>
</reference>